<feature type="chain" id="PRO_5027026523" evidence="1">
    <location>
        <begin position="22"/>
        <end position="215"/>
    </location>
</feature>
<dbReference type="Gene3D" id="2.40.360.10">
    <property type="entry name" value="YmcC-like"/>
    <property type="match status" value="1"/>
</dbReference>
<dbReference type="RefSeq" id="WP_173635774.1">
    <property type="nucleotide sequence ID" value="NZ_CP054212.1"/>
</dbReference>
<keyword evidence="1" id="KW-0732">Signal</keyword>
<proteinExistence type="predicted"/>
<evidence type="ECO:0000313" key="2">
    <source>
        <dbReference type="EMBL" id="QKJ88940.1"/>
    </source>
</evidence>
<name>A0A6M8UMB0_9GAMM</name>
<keyword evidence="3" id="KW-1185">Reference proteome</keyword>
<protein>
    <submittedName>
        <fullName evidence="2">YjbF family lipoprotein</fullName>
    </submittedName>
</protein>
<dbReference type="AlphaFoldDB" id="A0A6M8UMB0"/>
<sequence>MRHIPLLLLCLLLQACSPSQLGLGESIKLAVMGTDDVTLTNEQIQSLPYASMYLRIDNGQRIFVVLGYDENDQQKWVTRDKVMLVTQRGRLVKTLGLKDNLLQVNNLSQDPLADALHIQDGARWTRTLSWTENGQLRSGTAVSTFTRDKDAVLELAGTKVACRVYHEEVNIDATGTSWENTFWVDALTGQVRQSRQMLGADTLPLDITILKPAKS</sequence>
<feature type="signal peptide" evidence="1">
    <location>
        <begin position="1"/>
        <end position="21"/>
    </location>
</feature>
<organism evidence="2 3">
    <name type="scientific">Paramixta manurensis</name>
    <dbReference type="NCBI Taxonomy" id="2740817"/>
    <lineage>
        <taxon>Bacteria</taxon>
        <taxon>Pseudomonadati</taxon>
        <taxon>Pseudomonadota</taxon>
        <taxon>Gammaproteobacteria</taxon>
        <taxon>Enterobacterales</taxon>
        <taxon>Erwiniaceae</taxon>
        <taxon>Paramixta</taxon>
    </lineage>
</organism>
<evidence type="ECO:0000256" key="1">
    <source>
        <dbReference type="SAM" id="SignalP"/>
    </source>
</evidence>
<dbReference type="SUPFAM" id="SSF159270">
    <property type="entry name" value="YmcC-like"/>
    <property type="match status" value="1"/>
</dbReference>
<evidence type="ECO:0000313" key="3">
    <source>
        <dbReference type="Proteomes" id="UP000505325"/>
    </source>
</evidence>
<dbReference type="PROSITE" id="PS51257">
    <property type="entry name" value="PROKAR_LIPOPROTEIN"/>
    <property type="match status" value="1"/>
</dbReference>
<accession>A0A6M8UMB0</accession>
<gene>
    <name evidence="2" type="ORF">PMPD1_4032</name>
</gene>
<dbReference type="Pfam" id="PF11102">
    <property type="entry name" value="YjbF"/>
    <property type="match status" value="1"/>
</dbReference>
<keyword evidence="2" id="KW-0449">Lipoprotein</keyword>
<reference evidence="2 3" key="1">
    <citation type="submission" date="2020-06" db="EMBL/GenBank/DDBJ databases">
        <title>Genome sequence of Paramixta manurensis strain PD-1.</title>
        <authorList>
            <person name="Lee C.W."/>
            <person name="Kim J."/>
        </authorList>
    </citation>
    <scope>NUCLEOTIDE SEQUENCE [LARGE SCALE GENOMIC DNA]</scope>
    <source>
        <strain evidence="2 3">PD-1</strain>
    </source>
</reference>
<dbReference type="EMBL" id="CP054212">
    <property type="protein sequence ID" value="QKJ88940.1"/>
    <property type="molecule type" value="Genomic_DNA"/>
</dbReference>
<dbReference type="InterPro" id="IPR021308">
    <property type="entry name" value="GfcB"/>
</dbReference>
<dbReference type="InterPro" id="IPR023373">
    <property type="entry name" value="YmcC_sf"/>
</dbReference>
<dbReference type="Proteomes" id="UP000505325">
    <property type="component" value="Chromosome"/>
</dbReference>
<dbReference type="KEGG" id="pmak:PMPD1_4032"/>